<dbReference type="AlphaFoldDB" id="A0A346PAY0"/>
<dbReference type="PANTHER" id="PTHR11373:SF4">
    <property type="entry name" value="DEOXYNUCLEOSIDE TRIPHOSPHATE TRIPHOSPHOHYDROLASE SAMHD1"/>
    <property type="match status" value="1"/>
</dbReference>
<evidence type="ECO:0000259" key="1">
    <source>
        <dbReference type="PROSITE" id="PS51831"/>
    </source>
</evidence>
<dbReference type="GeneID" id="37637151"/>
<dbReference type="SUPFAM" id="SSF109604">
    <property type="entry name" value="HD-domain/PDEase-like"/>
    <property type="match status" value="1"/>
</dbReference>
<dbReference type="Pfam" id="PF19276">
    <property type="entry name" value="HD_assoc_2"/>
    <property type="match status" value="1"/>
</dbReference>
<dbReference type="InterPro" id="IPR045509">
    <property type="entry name" value="HD_assoc_2"/>
</dbReference>
<dbReference type="CDD" id="cd00077">
    <property type="entry name" value="HDc"/>
    <property type="match status" value="1"/>
</dbReference>
<dbReference type="SMART" id="SM00471">
    <property type="entry name" value="HDc"/>
    <property type="match status" value="1"/>
</dbReference>
<dbReference type="InterPro" id="IPR006674">
    <property type="entry name" value="HD_domain"/>
</dbReference>
<reference evidence="3" key="1">
    <citation type="submission" date="2017-10" db="EMBL/GenBank/DDBJ databases">
        <title>Phenotypic and genomic properties of facultatively anaerobic sulfur-reducing natronoarchaea from hypersaline soda lakes.</title>
        <authorList>
            <person name="Sorokin D.Y."/>
            <person name="Kublanov I.V."/>
            <person name="Roman P."/>
            <person name="Sinninghe Damste J.S."/>
            <person name="Golyshin P.N."/>
            <person name="Rojo D."/>
            <person name="Ciordia S."/>
            <person name="Mena Md.C."/>
            <person name="Ferrer M."/>
            <person name="Messina E."/>
            <person name="Smedile F."/>
            <person name="La Spada G."/>
            <person name="La Cono V."/>
            <person name="Yakimov M.M."/>
        </authorList>
    </citation>
    <scope>NUCLEOTIDE SEQUENCE [LARGE SCALE GENOMIC DNA]</scope>
    <source>
        <strain evidence="3">AArc1</strain>
    </source>
</reference>
<dbReference type="Pfam" id="PF01966">
    <property type="entry name" value="HD"/>
    <property type="match status" value="1"/>
</dbReference>
<dbReference type="GO" id="GO:0008832">
    <property type="term" value="F:dGTPase activity"/>
    <property type="evidence" value="ECO:0007669"/>
    <property type="project" value="TreeGrafter"/>
</dbReference>
<dbReference type="KEGG" id="nan:AArc1_0331"/>
<dbReference type="Gene3D" id="1.10.3210.10">
    <property type="entry name" value="Hypothetical protein af1432"/>
    <property type="match status" value="1"/>
</dbReference>
<dbReference type="Proteomes" id="UP000258707">
    <property type="component" value="Chromosome"/>
</dbReference>
<protein>
    <submittedName>
        <fullName evidence="2">HD superfamily phosphohydrolase</fullName>
    </submittedName>
</protein>
<dbReference type="PROSITE" id="PS51831">
    <property type="entry name" value="HD"/>
    <property type="match status" value="1"/>
</dbReference>
<dbReference type="PANTHER" id="PTHR11373">
    <property type="entry name" value="DEOXYNUCLEOSIDE TRIPHOSPHATE TRIPHOSPHOHYDROLASE"/>
    <property type="match status" value="1"/>
</dbReference>
<organism evidence="2 3">
    <name type="scientific">Natrarchaeobaculum sulfurireducens</name>
    <dbReference type="NCBI Taxonomy" id="2044521"/>
    <lineage>
        <taxon>Archaea</taxon>
        <taxon>Methanobacteriati</taxon>
        <taxon>Methanobacteriota</taxon>
        <taxon>Stenosarchaea group</taxon>
        <taxon>Halobacteria</taxon>
        <taxon>Halobacteriales</taxon>
        <taxon>Natrialbaceae</taxon>
        <taxon>Natrarchaeobaculum</taxon>
    </lineage>
</organism>
<dbReference type="FunFam" id="1.10.3210.10:FF:000037">
    <property type="entry name" value="Metal-dependent phosphohydrolase, HD superfamily"/>
    <property type="match status" value="1"/>
</dbReference>
<dbReference type="RefSeq" id="WP_117362801.1">
    <property type="nucleotide sequence ID" value="NZ_CP024047.1"/>
</dbReference>
<sequence>MTLIKDAIHDYIELRPMAEAVLDTPEMQRLRAIRQLSTVQFVYPSANHTRFEHSLGVYHLASQAVDRLEVDADLAERLRAAALVHDVGHGPFGHQTEAAIERHLGRHHDEIGWLLADTELGDVLEARGLDPDAIAETVDGGGPLGELVSGTLDVDRMDYLVRDAHHTGVPYGTIDHARLLHALRVVDGELTFEAGNVATAESALIARTLMNVTVYRHHVSRIAGAMLDRASEQLLTGGDVTAERFARFTDAQLLAAFERYEPTADTARRLQERHLYKRAIWLPHASVPDGIVGLEYDRTRDIEREIAETAGVRSEEVIVDSPAEPHTPESRVRIVGDGERRRLEERSSLVSGLEACSRELWRFGVYAPEAHLESVTEAAAAVLGVEADVVP</sequence>
<gene>
    <name evidence="2" type="ORF">AArc1_0331</name>
</gene>
<accession>A0A346PAY0</accession>
<name>A0A346PAY0_9EURY</name>
<keyword evidence="2" id="KW-0378">Hydrolase</keyword>
<dbReference type="EMBL" id="CP024047">
    <property type="protein sequence ID" value="AXR76675.1"/>
    <property type="molecule type" value="Genomic_DNA"/>
</dbReference>
<evidence type="ECO:0000313" key="2">
    <source>
        <dbReference type="EMBL" id="AXR76675.1"/>
    </source>
</evidence>
<dbReference type="InterPro" id="IPR003607">
    <property type="entry name" value="HD/PDEase_dom"/>
</dbReference>
<evidence type="ECO:0000313" key="3">
    <source>
        <dbReference type="Proteomes" id="UP000258707"/>
    </source>
</evidence>
<dbReference type="GO" id="GO:0006203">
    <property type="term" value="P:dGTP catabolic process"/>
    <property type="evidence" value="ECO:0007669"/>
    <property type="project" value="TreeGrafter"/>
</dbReference>
<dbReference type="InterPro" id="IPR050135">
    <property type="entry name" value="dGTPase-like"/>
</dbReference>
<proteinExistence type="predicted"/>
<feature type="domain" description="HD" evidence="1">
    <location>
        <begin position="50"/>
        <end position="160"/>
    </location>
</feature>